<dbReference type="Gene3D" id="1.20.1280.50">
    <property type="match status" value="1"/>
</dbReference>
<reference evidence="2 3" key="1">
    <citation type="journal article" date="2014" name="PLoS Genet.">
        <title>Analysis of the Phlebiopsis gigantea genome, transcriptome and secretome provides insight into its pioneer colonization strategies of wood.</title>
        <authorList>
            <person name="Hori C."/>
            <person name="Ishida T."/>
            <person name="Igarashi K."/>
            <person name="Samejima M."/>
            <person name="Suzuki H."/>
            <person name="Master E."/>
            <person name="Ferreira P."/>
            <person name="Ruiz-Duenas F.J."/>
            <person name="Held B."/>
            <person name="Canessa P."/>
            <person name="Larrondo L.F."/>
            <person name="Schmoll M."/>
            <person name="Druzhinina I.S."/>
            <person name="Kubicek C.P."/>
            <person name="Gaskell J.A."/>
            <person name="Kersten P."/>
            <person name="St John F."/>
            <person name="Glasner J."/>
            <person name="Sabat G."/>
            <person name="Splinter BonDurant S."/>
            <person name="Syed K."/>
            <person name="Yadav J."/>
            <person name="Mgbeahuruike A.C."/>
            <person name="Kovalchuk A."/>
            <person name="Asiegbu F.O."/>
            <person name="Lackner G."/>
            <person name="Hoffmeister D."/>
            <person name="Rencoret J."/>
            <person name="Gutierrez A."/>
            <person name="Sun H."/>
            <person name="Lindquist E."/>
            <person name="Barry K."/>
            <person name="Riley R."/>
            <person name="Grigoriev I.V."/>
            <person name="Henrissat B."/>
            <person name="Kues U."/>
            <person name="Berka R.M."/>
            <person name="Martinez A.T."/>
            <person name="Covert S.F."/>
            <person name="Blanchette R.A."/>
            <person name="Cullen D."/>
        </authorList>
    </citation>
    <scope>NUCLEOTIDE SEQUENCE [LARGE SCALE GENOMIC DNA]</scope>
    <source>
        <strain evidence="2 3">11061_1 CR5-6</strain>
    </source>
</reference>
<evidence type="ECO:0000313" key="2">
    <source>
        <dbReference type="EMBL" id="KIP10016.1"/>
    </source>
</evidence>
<protein>
    <submittedName>
        <fullName evidence="2">Uncharacterized protein</fullName>
    </submittedName>
</protein>
<keyword evidence="3" id="KW-1185">Reference proteome</keyword>
<name>A0A0C3S3C2_PHLG1</name>
<dbReference type="AlphaFoldDB" id="A0A0C3S3C2"/>
<organism evidence="2 3">
    <name type="scientific">Phlebiopsis gigantea (strain 11061_1 CR5-6)</name>
    <name type="common">White-rot fungus</name>
    <name type="synonym">Peniophora gigantea</name>
    <dbReference type="NCBI Taxonomy" id="745531"/>
    <lineage>
        <taxon>Eukaryota</taxon>
        <taxon>Fungi</taxon>
        <taxon>Dikarya</taxon>
        <taxon>Basidiomycota</taxon>
        <taxon>Agaricomycotina</taxon>
        <taxon>Agaricomycetes</taxon>
        <taxon>Polyporales</taxon>
        <taxon>Phanerochaetaceae</taxon>
        <taxon>Phlebiopsis</taxon>
    </lineage>
</organism>
<feature type="compositionally biased region" description="Low complexity" evidence="1">
    <location>
        <begin position="39"/>
        <end position="54"/>
    </location>
</feature>
<dbReference type="OrthoDB" id="3181669at2759"/>
<dbReference type="Proteomes" id="UP000053257">
    <property type="component" value="Unassembled WGS sequence"/>
</dbReference>
<evidence type="ECO:0000313" key="3">
    <source>
        <dbReference type="Proteomes" id="UP000053257"/>
    </source>
</evidence>
<dbReference type="HOGENOM" id="CLU_024199_2_3_1"/>
<sequence length="602" mass="66090">MLTMQEPRRQCQTRLKSQVHSCRAAHDGQPQPTSRGHETSPGSNGPSSPSVTVPRECSQILRSARNTGTFLPVSQLPVEVLSLVFLCLLSHPEGLFATASTDPLRKITHVCRYWRAVAVGCSMLWTCVEVTGVHPDWTAEILRRSKKSTISFKASLFNPSRHAIEACQLVLAQADRIGEIHVRGDHKAISKILKPLKGGAPRLTSLIVENSGWRAGADSVFLSSCLLQDGAPQLKRIELRKCAVPWDAPLLRSCPDLHTFLVEGPEFAQPALPQLFEVLKGMPRLRSLRIDNIVSTTNHSTPPDDSIVSLPDLQRLTIGGATYDIASLLMRLVFPSSTTISLRCICSDKSNELAVIVAALSPSSADPTLRLPTHAFHISCDAVQLSILAKPGSRMIEDEARWDAAEQASTSLTLVAGPDHLHTSATLGAVAQAFGLSDVESLLLDDQEGILDTETSRALLERMPNLVTLHARHDAAAYLVAALSLPSEKKGNDKSVPAPNLETLILEEVDMNWSFGSLPFMHTLQEAQFVRCGYGRFIDELRIQRCMNIGSKDVAILNHLFADVQWDTFEAYVSDSSGSEGWPDDVEVWDEYWGFEGIHWHS</sequence>
<dbReference type="EMBL" id="KN840459">
    <property type="protein sequence ID" value="KIP10016.1"/>
    <property type="molecule type" value="Genomic_DNA"/>
</dbReference>
<accession>A0A0C3S3C2</accession>
<dbReference type="SUPFAM" id="SSF52047">
    <property type="entry name" value="RNI-like"/>
    <property type="match status" value="1"/>
</dbReference>
<evidence type="ECO:0000256" key="1">
    <source>
        <dbReference type="SAM" id="MobiDB-lite"/>
    </source>
</evidence>
<dbReference type="STRING" id="745531.A0A0C3S3C2"/>
<dbReference type="Gene3D" id="3.80.10.10">
    <property type="entry name" value="Ribonuclease Inhibitor"/>
    <property type="match status" value="1"/>
</dbReference>
<feature type="compositionally biased region" description="Polar residues" evidence="1">
    <location>
        <begin position="10"/>
        <end position="20"/>
    </location>
</feature>
<gene>
    <name evidence="2" type="ORF">PHLGIDRAFT_281263</name>
</gene>
<proteinExistence type="predicted"/>
<dbReference type="InterPro" id="IPR032675">
    <property type="entry name" value="LRR_dom_sf"/>
</dbReference>
<feature type="region of interest" description="Disordered" evidence="1">
    <location>
        <begin position="1"/>
        <end position="54"/>
    </location>
</feature>